<keyword evidence="3" id="KW-0843">Virulence</keyword>
<keyword evidence="2" id="KW-1043">Host membrane</keyword>
<feature type="transmembrane region" description="Helical" evidence="7">
    <location>
        <begin position="148"/>
        <end position="169"/>
    </location>
</feature>
<keyword evidence="5" id="KW-0175">Coiled coil</keyword>
<evidence type="ECO:0000256" key="7">
    <source>
        <dbReference type="SAM" id="Phobius"/>
    </source>
</evidence>
<evidence type="ECO:0000259" key="8">
    <source>
        <dbReference type="Pfam" id="PF04888"/>
    </source>
</evidence>
<feature type="transmembrane region" description="Helical" evidence="7">
    <location>
        <begin position="120"/>
        <end position="142"/>
    </location>
</feature>
<organism evidence="9 10">
    <name type="scientific">Allochromatium palmeri</name>
    <dbReference type="NCBI Taxonomy" id="231048"/>
    <lineage>
        <taxon>Bacteria</taxon>
        <taxon>Pseudomonadati</taxon>
        <taxon>Pseudomonadota</taxon>
        <taxon>Gammaproteobacteria</taxon>
        <taxon>Chromatiales</taxon>
        <taxon>Chromatiaceae</taxon>
        <taxon>Allochromatium</taxon>
    </lineage>
</organism>
<feature type="compositionally biased region" description="Low complexity" evidence="6">
    <location>
        <begin position="24"/>
        <end position="50"/>
    </location>
</feature>
<keyword evidence="7" id="KW-0472">Membrane</keyword>
<comment type="similarity">
    <text evidence="4">Belongs to the SctE/SipB/YopB family.</text>
</comment>
<gene>
    <name evidence="9" type="ORF">GJ668_15545</name>
</gene>
<proteinExistence type="inferred from homology"/>
<dbReference type="Pfam" id="PF04888">
    <property type="entry name" value="SseC"/>
    <property type="match status" value="1"/>
</dbReference>
<comment type="caution">
    <text evidence="9">The sequence shown here is derived from an EMBL/GenBank/DDBJ whole genome shotgun (WGS) entry which is preliminary data.</text>
</comment>
<evidence type="ECO:0000256" key="1">
    <source>
        <dbReference type="ARBA" id="ARBA00004301"/>
    </source>
</evidence>
<keyword evidence="10" id="KW-1185">Reference proteome</keyword>
<dbReference type="InterPro" id="IPR006972">
    <property type="entry name" value="BipB-like_C"/>
</dbReference>
<evidence type="ECO:0000256" key="5">
    <source>
        <dbReference type="SAM" id="Coils"/>
    </source>
</evidence>
<feature type="region of interest" description="Disordered" evidence="6">
    <location>
        <begin position="19"/>
        <end position="56"/>
    </location>
</feature>
<evidence type="ECO:0000313" key="10">
    <source>
        <dbReference type="Proteomes" id="UP000434044"/>
    </source>
</evidence>
<dbReference type="OrthoDB" id="9838607at2"/>
<evidence type="ECO:0000256" key="4">
    <source>
        <dbReference type="ARBA" id="ARBA00035640"/>
    </source>
</evidence>
<dbReference type="GO" id="GO:0033644">
    <property type="term" value="C:host cell membrane"/>
    <property type="evidence" value="ECO:0007669"/>
    <property type="project" value="UniProtKB-SubCell"/>
</dbReference>
<name>A0A6N8EJ07_9GAMM</name>
<sequence length="312" mass="31594">MSIPPDVAQRLIHAGYVPEPTELPPAAASAGGARASVPPPVRDSAAAGAAPPLPPPPKMSIEDLTLALTALGAKIAETRQQTSITEIKGNMAKQTAENKARLAKIEESAKKADEAKKSGVWGKVFGWVATIAATIAAVALSITGIGALVGAALIAAAVVGLTMQIVNEIPAAKEWMANHSAFGWVMMGVQVALSVCTLGAGLAGAIKTATDVAWKTAAAIIGKVANLLGGTATVGGGASGVATAILNDEASGAQVDAKAIEAELLKLQGLLDEEMARLKKMMEEAEESVSMCMSIMTGASQAKQNIIAKMAV</sequence>
<reference evidence="9 10" key="1">
    <citation type="submission" date="2019-11" db="EMBL/GenBank/DDBJ databases">
        <title>Whole-genome sequence of the anaerobic purple sulfur bacterium Allochromatium palmeri DSM 15591.</title>
        <authorList>
            <person name="Kyndt J.A."/>
            <person name="Meyer T.E."/>
        </authorList>
    </citation>
    <scope>NUCLEOTIDE SEQUENCE [LARGE SCALE GENOMIC DNA]</scope>
    <source>
        <strain evidence="9 10">DSM 15591</strain>
    </source>
</reference>
<evidence type="ECO:0000256" key="3">
    <source>
        <dbReference type="ARBA" id="ARBA00023026"/>
    </source>
</evidence>
<dbReference type="EMBL" id="WNKT01000042">
    <property type="protein sequence ID" value="MTW22487.1"/>
    <property type="molecule type" value="Genomic_DNA"/>
</dbReference>
<evidence type="ECO:0000313" key="9">
    <source>
        <dbReference type="EMBL" id="MTW22487.1"/>
    </source>
</evidence>
<evidence type="ECO:0000256" key="2">
    <source>
        <dbReference type="ARBA" id="ARBA00022870"/>
    </source>
</evidence>
<protein>
    <submittedName>
        <fullName evidence="9">YopB/SseC family type III secretion system translocon subunit</fullName>
    </submittedName>
</protein>
<accession>A0A6N8EJ07</accession>
<dbReference type="RefSeq" id="WP_155451050.1">
    <property type="nucleotide sequence ID" value="NZ_WNKT01000042.1"/>
</dbReference>
<dbReference type="AlphaFoldDB" id="A0A6N8EJ07"/>
<keyword evidence="7" id="KW-0812">Transmembrane</keyword>
<dbReference type="Proteomes" id="UP000434044">
    <property type="component" value="Unassembled WGS sequence"/>
</dbReference>
<keyword evidence="7" id="KW-1133">Transmembrane helix</keyword>
<evidence type="ECO:0000256" key="6">
    <source>
        <dbReference type="SAM" id="MobiDB-lite"/>
    </source>
</evidence>
<feature type="coiled-coil region" evidence="5">
    <location>
        <begin position="257"/>
        <end position="288"/>
    </location>
</feature>
<feature type="domain" description="Translocator protein BipB-like C-terminal" evidence="8">
    <location>
        <begin position="64"/>
        <end position="167"/>
    </location>
</feature>
<feature type="transmembrane region" description="Helical" evidence="7">
    <location>
        <begin position="181"/>
        <end position="206"/>
    </location>
</feature>
<comment type="subcellular location">
    <subcellularLocation>
        <location evidence="1">Host membrane</location>
        <topology evidence="1">Multi-pass membrane protein</topology>
    </subcellularLocation>
</comment>